<proteinExistence type="inferred from homology"/>
<comment type="function">
    <text evidence="2">Hydrolyzes RNA 2',3'-cyclic phosphodiester to an RNA 2'-phosphomonoester.</text>
</comment>
<dbReference type="GO" id="GO:0008664">
    <property type="term" value="F:RNA 2',3'-cyclic 3'-phosphodiesterase activity"/>
    <property type="evidence" value="ECO:0007669"/>
    <property type="project" value="UniProtKB-EC"/>
</dbReference>
<comment type="catalytic activity">
    <reaction evidence="2">
        <text>a 3'-end 2',3'-cyclophospho-ribonucleotide-RNA + H2O = a 3'-end 2'-phospho-ribonucleotide-RNA + H(+)</text>
        <dbReference type="Rhea" id="RHEA:11828"/>
        <dbReference type="Rhea" id="RHEA-COMP:10464"/>
        <dbReference type="Rhea" id="RHEA-COMP:17353"/>
        <dbReference type="ChEBI" id="CHEBI:15377"/>
        <dbReference type="ChEBI" id="CHEBI:15378"/>
        <dbReference type="ChEBI" id="CHEBI:83064"/>
        <dbReference type="ChEBI" id="CHEBI:173113"/>
        <dbReference type="EC" id="3.1.4.58"/>
    </reaction>
</comment>
<dbReference type="InterPro" id="IPR004175">
    <property type="entry name" value="RNA_CPDase"/>
</dbReference>
<feature type="short sequence motif" description="HXTX 1" evidence="2">
    <location>
        <begin position="46"/>
        <end position="49"/>
    </location>
</feature>
<dbReference type="Proteomes" id="UP000317046">
    <property type="component" value="Unassembled WGS sequence"/>
</dbReference>
<dbReference type="HAMAP" id="MF_01940">
    <property type="entry name" value="RNA_CPDase"/>
    <property type="match status" value="1"/>
</dbReference>
<feature type="short sequence motif" description="HXTX 2" evidence="2">
    <location>
        <begin position="130"/>
        <end position="133"/>
    </location>
</feature>
<keyword evidence="1 2" id="KW-0378">Hydrolase</keyword>
<evidence type="ECO:0000313" key="5">
    <source>
        <dbReference type="Proteomes" id="UP000317046"/>
    </source>
</evidence>
<dbReference type="AlphaFoldDB" id="A0A4Y3KYC1"/>
<dbReference type="InterPro" id="IPR009097">
    <property type="entry name" value="Cyclic_Pdiesterase"/>
</dbReference>
<evidence type="ECO:0000256" key="3">
    <source>
        <dbReference type="SAM" id="MobiDB-lite"/>
    </source>
</evidence>
<organism evidence="4 5">
    <name type="scientific">Cellulomonas cellasea</name>
    <dbReference type="NCBI Taxonomy" id="43670"/>
    <lineage>
        <taxon>Bacteria</taxon>
        <taxon>Bacillati</taxon>
        <taxon>Actinomycetota</taxon>
        <taxon>Actinomycetes</taxon>
        <taxon>Micrococcales</taxon>
        <taxon>Cellulomonadaceae</taxon>
        <taxon>Cellulomonas</taxon>
    </lineage>
</organism>
<dbReference type="SUPFAM" id="SSF55144">
    <property type="entry name" value="LigT-like"/>
    <property type="match status" value="1"/>
</dbReference>
<feature type="active site" description="Proton acceptor" evidence="2">
    <location>
        <position position="130"/>
    </location>
</feature>
<gene>
    <name evidence="4" type="ORF">CCE01nite_21640</name>
</gene>
<dbReference type="PANTHER" id="PTHR35561:SF1">
    <property type="entry name" value="RNA 2',3'-CYCLIC PHOSPHODIESTERASE"/>
    <property type="match status" value="1"/>
</dbReference>
<sequence length="207" mass="22379">MRLFAAVRPPADVLDHLDLALRVVRAGAVADERTSPVRWTAEENRHLTVAFYGEAPAGVSDDLALGLARVAEEADPFELRLRGAGVFSHRTLWVGASGEVEAMNRLSARAVDAGEQAGTRPDERVRSRPHLTVGRVSPSARPTRRSRRRPDDEPPNAPIEALVRALAVYEGPAWTVEELLLVESEPGAGRAGGPLYTPVESWRLGGA</sequence>
<feature type="region of interest" description="Disordered" evidence="3">
    <location>
        <begin position="111"/>
        <end position="157"/>
    </location>
</feature>
<dbReference type="RefSeq" id="WP_141372334.1">
    <property type="nucleotide sequence ID" value="NZ_BJLR01000019.1"/>
</dbReference>
<dbReference type="NCBIfam" id="TIGR02258">
    <property type="entry name" value="2_5_ligase"/>
    <property type="match status" value="1"/>
</dbReference>
<reference evidence="4" key="1">
    <citation type="submission" date="2019-06" db="EMBL/GenBank/DDBJ databases">
        <title>Whole genome shotgun sequence of Cellulomonas cellasea NBRC 3753.</title>
        <authorList>
            <person name="Hosoyama A."/>
            <person name="Uohara A."/>
            <person name="Ohji S."/>
            <person name="Ichikawa N."/>
        </authorList>
    </citation>
    <scope>NUCLEOTIDE SEQUENCE [LARGE SCALE GENOMIC DNA]</scope>
    <source>
        <strain evidence="4">NBRC 3753</strain>
    </source>
</reference>
<comment type="caution">
    <text evidence="4">The sequence shown here is derived from an EMBL/GenBank/DDBJ whole genome shotgun (WGS) entry which is preliminary data.</text>
</comment>
<keyword evidence="5" id="KW-1185">Reference proteome</keyword>
<name>A0A4Y3KYC1_9CELL</name>
<dbReference type="PANTHER" id="PTHR35561">
    <property type="entry name" value="RNA 2',3'-CYCLIC PHOSPHODIESTERASE"/>
    <property type="match status" value="1"/>
</dbReference>
<feature type="active site" description="Proton donor" evidence="2">
    <location>
        <position position="46"/>
    </location>
</feature>
<accession>A0A4Y3KYC1</accession>
<dbReference type="EMBL" id="BJLR01000019">
    <property type="protein sequence ID" value="GEA88215.1"/>
    <property type="molecule type" value="Genomic_DNA"/>
</dbReference>
<dbReference type="Pfam" id="PF13563">
    <property type="entry name" value="2_5_RNA_ligase2"/>
    <property type="match status" value="1"/>
</dbReference>
<protein>
    <recommendedName>
        <fullName evidence="2">RNA 2',3'-cyclic phosphodiesterase</fullName>
        <shortName evidence="2">RNA 2',3'-CPDase</shortName>
        <ecNumber evidence="2">3.1.4.58</ecNumber>
    </recommendedName>
</protein>
<evidence type="ECO:0000256" key="1">
    <source>
        <dbReference type="ARBA" id="ARBA00022801"/>
    </source>
</evidence>
<dbReference type="GO" id="GO:0004113">
    <property type="term" value="F:2',3'-cyclic-nucleotide 3'-phosphodiesterase activity"/>
    <property type="evidence" value="ECO:0007669"/>
    <property type="project" value="InterPro"/>
</dbReference>
<comment type="similarity">
    <text evidence="2">Belongs to the 2H phosphoesterase superfamily. ThpR family.</text>
</comment>
<dbReference type="EC" id="3.1.4.58" evidence="2"/>
<dbReference type="Gene3D" id="3.90.1140.10">
    <property type="entry name" value="Cyclic phosphodiesterase"/>
    <property type="match status" value="1"/>
</dbReference>
<evidence type="ECO:0000256" key="2">
    <source>
        <dbReference type="HAMAP-Rule" id="MF_01940"/>
    </source>
</evidence>
<evidence type="ECO:0000313" key="4">
    <source>
        <dbReference type="EMBL" id="GEA88215.1"/>
    </source>
</evidence>